<proteinExistence type="predicted"/>
<reference evidence="2" key="1">
    <citation type="submission" date="2021-02" db="EMBL/GenBank/DDBJ databases">
        <authorList>
            <person name="Nowell W R."/>
        </authorList>
    </citation>
    <scope>NUCLEOTIDE SEQUENCE</scope>
</reference>
<dbReference type="Proteomes" id="UP000663866">
    <property type="component" value="Unassembled WGS sequence"/>
</dbReference>
<organism evidence="2 3">
    <name type="scientific">Rotaria magnacalcarata</name>
    <dbReference type="NCBI Taxonomy" id="392030"/>
    <lineage>
        <taxon>Eukaryota</taxon>
        <taxon>Metazoa</taxon>
        <taxon>Spiralia</taxon>
        <taxon>Gnathifera</taxon>
        <taxon>Rotifera</taxon>
        <taxon>Eurotatoria</taxon>
        <taxon>Bdelloidea</taxon>
        <taxon>Philodinida</taxon>
        <taxon>Philodinidae</taxon>
        <taxon>Rotaria</taxon>
    </lineage>
</organism>
<dbReference type="AlphaFoldDB" id="A0A819MHX5"/>
<feature type="repeat" description="TPR" evidence="1">
    <location>
        <begin position="32"/>
        <end position="65"/>
    </location>
</feature>
<protein>
    <submittedName>
        <fullName evidence="2">Uncharacterized protein</fullName>
    </submittedName>
</protein>
<comment type="caution">
    <text evidence="2">The sequence shown here is derived from an EMBL/GenBank/DDBJ whole genome shotgun (WGS) entry which is preliminary data.</text>
</comment>
<sequence>MWISRLPLETRYPHSGDAVIRHWRCGKTLDFALTYTPIGAIWSELGSDDNALKYYEKRYQLEQQMLPLNHACINGH</sequence>
<dbReference type="PROSITE" id="PS50005">
    <property type="entry name" value="TPR"/>
    <property type="match status" value="1"/>
</dbReference>
<keyword evidence="3" id="KW-1185">Reference proteome</keyword>
<evidence type="ECO:0000313" key="3">
    <source>
        <dbReference type="Proteomes" id="UP000663866"/>
    </source>
</evidence>
<dbReference type="InterPro" id="IPR019734">
    <property type="entry name" value="TPR_rpt"/>
</dbReference>
<evidence type="ECO:0000313" key="2">
    <source>
        <dbReference type="EMBL" id="CAF3980204.1"/>
    </source>
</evidence>
<dbReference type="EMBL" id="CAJOBG010002060">
    <property type="protein sequence ID" value="CAF3980204.1"/>
    <property type="molecule type" value="Genomic_DNA"/>
</dbReference>
<keyword evidence="1" id="KW-0802">TPR repeat</keyword>
<evidence type="ECO:0000256" key="1">
    <source>
        <dbReference type="PROSITE-ProRule" id="PRU00339"/>
    </source>
</evidence>
<accession>A0A819MHX5</accession>
<name>A0A819MHX5_9BILA</name>
<gene>
    <name evidence="2" type="ORF">OVN521_LOCUS13885</name>
</gene>